<keyword evidence="7 15" id="KW-0812">Transmembrane</keyword>
<dbReference type="InterPro" id="IPR050640">
    <property type="entry name" value="Bact_2-comp_sensor_kinase"/>
</dbReference>
<accession>A0A6L5X2B5</accession>
<dbReference type="EMBL" id="VULZ01000004">
    <property type="protein sequence ID" value="MSS14471.1"/>
    <property type="molecule type" value="Genomic_DNA"/>
</dbReference>
<dbReference type="SMART" id="SM00304">
    <property type="entry name" value="HAMP"/>
    <property type="match status" value="1"/>
</dbReference>
<dbReference type="Pfam" id="PF02518">
    <property type="entry name" value="HATPase_c"/>
    <property type="match status" value="1"/>
</dbReference>
<sequence>MNWKGAYKRSRIKSPGGFLKRFIRALRTNYFLRVSIIMMFSLVGASMAFLFYLQTQYLQYLIENSTQTDKVLLNTEESTIRRNIDNVIQVGAKLSLNADLIESATALREDPDDTLSKLTLRHELEQTFKESGGELINVLLMTADGNILFQRNRVIGNLTGTEAYWNQSNERLLENLSSKLFDQLEQNTVPKCVWTTEPNQFIFHTQEAPVYTCRNMINIAFSLPGNTSPDQVDSILVLSFELSSVSAFFSQITGMSNNYTDTYITDQNGYLVYAPESGMVGRRLENVAPEGKYRIVSTEIDKTGWNLNIALDVERLNGIIRMRYHKGVTVLLLAILLISAVQFVMTRRALSPIRSIQKAMNSVRKGVWKTRIEIKGEDEIWKLAENYNEMADALEEWKEKNARQNEEQIQAVRKTADAQMHALESQINAHFLCNTLNAINMSAAEQGNEEVSEMLRKLSDIMRYAYSSSTGAVTLGDEVHWVTQYLALQKFRLMDRFDYRVEFPPQYLEWPCCKLFLQPFVENSIRHGFVEKEKDCFISVTGRMGKDGRMEILIEDNGCGMSDDQSHAVQEKLSAAVFIHMEGTGIGLENVAARLRIFYGERLEIRFWTEEGKGTRFLLELPLPHSFLQDDAEEEYL</sequence>
<protein>
    <recommendedName>
        <fullName evidence="3">histidine kinase</fullName>
        <ecNumber evidence="3">2.7.13.3</ecNumber>
    </recommendedName>
</protein>
<keyword evidence="8" id="KW-0547">Nucleotide-binding</keyword>
<dbReference type="Pfam" id="PF06580">
    <property type="entry name" value="His_kinase"/>
    <property type="match status" value="1"/>
</dbReference>
<dbReference type="EC" id="2.7.13.3" evidence="3"/>
<dbReference type="PRINTS" id="PR00344">
    <property type="entry name" value="BCTRLSENSOR"/>
</dbReference>
<keyword evidence="5" id="KW-0597">Phosphoprotein</keyword>
<evidence type="ECO:0000256" key="5">
    <source>
        <dbReference type="ARBA" id="ARBA00022553"/>
    </source>
</evidence>
<evidence type="ECO:0000256" key="9">
    <source>
        <dbReference type="ARBA" id="ARBA00022777"/>
    </source>
</evidence>
<dbReference type="Proteomes" id="UP000481852">
    <property type="component" value="Unassembled WGS sequence"/>
</dbReference>
<dbReference type="Gene3D" id="6.10.340.10">
    <property type="match status" value="1"/>
</dbReference>
<evidence type="ECO:0000256" key="4">
    <source>
        <dbReference type="ARBA" id="ARBA00022475"/>
    </source>
</evidence>
<comment type="catalytic activity">
    <reaction evidence="1">
        <text>ATP + protein L-histidine = ADP + protein N-phospho-L-histidine.</text>
        <dbReference type="EC" id="2.7.13.3"/>
    </reaction>
</comment>
<dbReference type="Pfam" id="PF00672">
    <property type="entry name" value="HAMP"/>
    <property type="match status" value="1"/>
</dbReference>
<dbReference type="AlphaFoldDB" id="A0A6L5X2B5"/>
<evidence type="ECO:0000256" key="11">
    <source>
        <dbReference type="ARBA" id="ARBA00022989"/>
    </source>
</evidence>
<dbReference type="SUPFAM" id="SSF55874">
    <property type="entry name" value="ATPase domain of HSP90 chaperone/DNA topoisomerase II/histidine kinase"/>
    <property type="match status" value="1"/>
</dbReference>
<feature type="coiled-coil region" evidence="14">
    <location>
        <begin position="380"/>
        <end position="414"/>
    </location>
</feature>
<feature type="domain" description="HAMP" evidence="16">
    <location>
        <begin position="347"/>
        <end position="399"/>
    </location>
</feature>
<evidence type="ECO:0000256" key="8">
    <source>
        <dbReference type="ARBA" id="ARBA00022741"/>
    </source>
</evidence>
<dbReference type="InterPro" id="IPR003660">
    <property type="entry name" value="HAMP_dom"/>
</dbReference>
<comment type="subcellular location">
    <subcellularLocation>
        <location evidence="2">Cell membrane</location>
        <topology evidence="2">Multi-pass membrane protein</topology>
    </subcellularLocation>
</comment>
<keyword evidence="9" id="KW-0418">Kinase</keyword>
<feature type="transmembrane region" description="Helical" evidence="15">
    <location>
        <begin position="30"/>
        <end position="53"/>
    </location>
</feature>
<dbReference type="Gene3D" id="3.30.565.10">
    <property type="entry name" value="Histidine kinase-like ATPase, C-terminal domain"/>
    <property type="match status" value="1"/>
</dbReference>
<keyword evidence="6" id="KW-0808">Transferase</keyword>
<evidence type="ECO:0000256" key="1">
    <source>
        <dbReference type="ARBA" id="ARBA00000085"/>
    </source>
</evidence>
<dbReference type="InterPro" id="IPR010559">
    <property type="entry name" value="Sig_transdc_His_kin_internal"/>
</dbReference>
<evidence type="ECO:0000259" key="16">
    <source>
        <dbReference type="PROSITE" id="PS50885"/>
    </source>
</evidence>
<dbReference type="PANTHER" id="PTHR34220">
    <property type="entry name" value="SENSOR HISTIDINE KINASE YPDA"/>
    <property type="match status" value="1"/>
</dbReference>
<evidence type="ECO:0000256" key="15">
    <source>
        <dbReference type="SAM" id="Phobius"/>
    </source>
</evidence>
<dbReference type="CDD" id="cd06225">
    <property type="entry name" value="HAMP"/>
    <property type="match status" value="1"/>
</dbReference>
<evidence type="ECO:0000256" key="3">
    <source>
        <dbReference type="ARBA" id="ARBA00012438"/>
    </source>
</evidence>
<keyword evidence="18" id="KW-1185">Reference proteome</keyword>
<reference evidence="17 18" key="1">
    <citation type="submission" date="2019-08" db="EMBL/GenBank/DDBJ databases">
        <title>In-depth cultivation of the pig gut microbiome towards novel bacterial diversity and tailored functional studies.</title>
        <authorList>
            <person name="Wylensek D."/>
            <person name="Hitch T.C.A."/>
            <person name="Clavel T."/>
        </authorList>
    </citation>
    <scope>NUCLEOTIDE SEQUENCE [LARGE SCALE GENOMIC DNA]</scope>
    <source>
        <strain evidence="17 18">Oil+RF-744-WCA-WT-11</strain>
    </source>
</reference>
<gene>
    <name evidence="17" type="ORF">FYJ35_05345</name>
</gene>
<dbReference type="SUPFAM" id="SSF158472">
    <property type="entry name" value="HAMP domain-like"/>
    <property type="match status" value="1"/>
</dbReference>
<evidence type="ECO:0000256" key="10">
    <source>
        <dbReference type="ARBA" id="ARBA00022840"/>
    </source>
</evidence>
<comment type="caution">
    <text evidence="17">The sequence shown here is derived from an EMBL/GenBank/DDBJ whole genome shotgun (WGS) entry which is preliminary data.</text>
</comment>
<dbReference type="GO" id="GO:0005886">
    <property type="term" value="C:plasma membrane"/>
    <property type="evidence" value="ECO:0007669"/>
    <property type="project" value="UniProtKB-SubCell"/>
</dbReference>
<evidence type="ECO:0000256" key="6">
    <source>
        <dbReference type="ARBA" id="ARBA00022679"/>
    </source>
</evidence>
<dbReference type="InterPro" id="IPR004358">
    <property type="entry name" value="Sig_transdc_His_kin-like_C"/>
</dbReference>
<keyword evidence="14" id="KW-0175">Coiled coil</keyword>
<evidence type="ECO:0000256" key="7">
    <source>
        <dbReference type="ARBA" id="ARBA00022692"/>
    </source>
</evidence>
<keyword evidence="10" id="KW-0067">ATP-binding</keyword>
<keyword evidence="13 15" id="KW-0472">Membrane</keyword>
<evidence type="ECO:0000256" key="13">
    <source>
        <dbReference type="ARBA" id="ARBA00023136"/>
    </source>
</evidence>
<dbReference type="GO" id="GO:0000155">
    <property type="term" value="F:phosphorelay sensor kinase activity"/>
    <property type="evidence" value="ECO:0007669"/>
    <property type="project" value="InterPro"/>
</dbReference>
<keyword evidence="11 15" id="KW-1133">Transmembrane helix</keyword>
<dbReference type="InterPro" id="IPR036890">
    <property type="entry name" value="HATPase_C_sf"/>
</dbReference>
<evidence type="ECO:0000256" key="12">
    <source>
        <dbReference type="ARBA" id="ARBA00023012"/>
    </source>
</evidence>
<evidence type="ECO:0000313" key="18">
    <source>
        <dbReference type="Proteomes" id="UP000481852"/>
    </source>
</evidence>
<keyword evidence="12" id="KW-0902">Two-component regulatory system</keyword>
<dbReference type="PANTHER" id="PTHR34220:SF11">
    <property type="entry name" value="SENSOR PROTEIN KINASE HPTS"/>
    <property type="match status" value="1"/>
</dbReference>
<evidence type="ECO:0000256" key="14">
    <source>
        <dbReference type="SAM" id="Coils"/>
    </source>
</evidence>
<dbReference type="InterPro" id="IPR003594">
    <property type="entry name" value="HATPase_dom"/>
</dbReference>
<evidence type="ECO:0000256" key="2">
    <source>
        <dbReference type="ARBA" id="ARBA00004651"/>
    </source>
</evidence>
<name>A0A6L5X2B5_9FIRM</name>
<evidence type="ECO:0000313" key="17">
    <source>
        <dbReference type="EMBL" id="MSS14471.1"/>
    </source>
</evidence>
<organism evidence="17 18">
    <name type="scientific">Porcincola intestinalis</name>
    <dbReference type="NCBI Taxonomy" id="2606632"/>
    <lineage>
        <taxon>Bacteria</taxon>
        <taxon>Bacillati</taxon>
        <taxon>Bacillota</taxon>
        <taxon>Clostridia</taxon>
        <taxon>Lachnospirales</taxon>
        <taxon>Lachnospiraceae</taxon>
        <taxon>Porcincola</taxon>
    </lineage>
</organism>
<dbReference type="RefSeq" id="WP_154524297.1">
    <property type="nucleotide sequence ID" value="NZ_VULZ01000004.1"/>
</dbReference>
<dbReference type="PROSITE" id="PS50885">
    <property type="entry name" value="HAMP"/>
    <property type="match status" value="1"/>
</dbReference>
<dbReference type="GO" id="GO:0005524">
    <property type="term" value="F:ATP binding"/>
    <property type="evidence" value="ECO:0007669"/>
    <property type="project" value="UniProtKB-KW"/>
</dbReference>
<proteinExistence type="predicted"/>
<keyword evidence="4" id="KW-1003">Cell membrane</keyword>